<dbReference type="AlphaFoldDB" id="A0A9Q1GU12"/>
<reference evidence="1" key="1">
    <citation type="submission" date="2022-04" db="EMBL/GenBank/DDBJ databases">
        <title>Carnegiea gigantea Genome sequencing and assembly v2.</title>
        <authorList>
            <person name="Copetti D."/>
            <person name="Sanderson M.J."/>
            <person name="Burquez A."/>
            <person name="Wojciechowski M.F."/>
        </authorList>
    </citation>
    <scope>NUCLEOTIDE SEQUENCE</scope>
    <source>
        <strain evidence="1">SGP5-SGP5p</strain>
        <tissue evidence="1">Aerial part</tissue>
    </source>
</reference>
<organism evidence="1 2">
    <name type="scientific">Carnegiea gigantea</name>
    <dbReference type="NCBI Taxonomy" id="171969"/>
    <lineage>
        <taxon>Eukaryota</taxon>
        <taxon>Viridiplantae</taxon>
        <taxon>Streptophyta</taxon>
        <taxon>Embryophyta</taxon>
        <taxon>Tracheophyta</taxon>
        <taxon>Spermatophyta</taxon>
        <taxon>Magnoliopsida</taxon>
        <taxon>eudicotyledons</taxon>
        <taxon>Gunneridae</taxon>
        <taxon>Pentapetalae</taxon>
        <taxon>Caryophyllales</taxon>
        <taxon>Cactineae</taxon>
        <taxon>Cactaceae</taxon>
        <taxon>Cactoideae</taxon>
        <taxon>Echinocereeae</taxon>
        <taxon>Carnegiea</taxon>
    </lineage>
</organism>
<evidence type="ECO:0000313" key="2">
    <source>
        <dbReference type="Proteomes" id="UP001153076"/>
    </source>
</evidence>
<name>A0A9Q1GU12_9CARY</name>
<comment type="caution">
    <text evidence="1">The sequence shown here is derived from an EMBL/GenBank/DDBJ whole genome shotgun (WGS) entry which is preliminary data.</text>
</comment>
<evidence type="ECO:0000313" key="1">
    <source>
        <dbReference type="EMBL" id="KAJ8427762.1"/>
    </source>
</evidence>
<keyword evidence="2" id="KW-1185">Reference proteome</keyword>
<protein>
    <submittedName>
        <fullName evidence="1">Uncharacterized protein</fullName>
    </submittedName>
</protein>
<dbReference type="EMBL" id="JAKOGI010001099">
    <property type="protein sequence ID" value="KAJ8427762.1"/>
    <property type="molecule type" value="Genomic_DNA"/>
</dbReference>
<dbReference type="Proteomes" id="UP001153076">
    <property type="component" value="Unassembled WGS sequence"/>
</dbReference>
<accession>A0A9Q1GU12</accession>
<sequence length="196" mass="22466">MAFPPFRTPKRWPTMLGKLSGGIEGLPRVLLVHSKRTTGTYVHVPLYPTRRKGFMAADSKVNLEGLQWSSFESCIHVNRHSPLERERERENPIMFLTFLSTEQAAEYVRKNFLWPLRESSILQPSLLPENHHSFYPNLDFLVAIRHGHSSHIPEMVQAIFYAMVLNDATELGLSSGIGMDCMTSALWELKWDVIES</sequence>
<proteinExistence type="predicted"/>
<gene>
    <name evidence="1" type="ORF">Cgig2_024306</name>
</gene>